<keyword evidence="3" id="KW-1185">Reference proteome</keyword>
<evidence type="ECO:0000313" key="2">
    <source>
        <dbReference type="EMBL" id="ETX06360.1"/>
    </source>
</evidence>
<comment type="caution">
    <text evidence="2">The sequence shown here is derived from an EMBL/GenBank/DDBJ whole genome shotgun (WGS) entry which is preliminary data.</text>
</comment>
<name>W4M838_9BACT</name>
<dbReference type="HOGENOM" id="CLU_1944776_0_0_7"/>
<reference evidence="2 3" key="1">
    <citation type="journal article" date="2014" name="Nature">
        <title>An environmental bacterial taxon with a large and distinct metabolic repertoire.</title>
        <authorList>
            <person name="Wilson M.C."/>
            <person name="Mori T."/>
            <person name="Ruckert C."/>
            <person name="Uria A.R."/>
            <person name="Helf M.J."/>
            <person name="Takada K."/>
            <person name="Gernert C."/>
            <person name="Steffens U.A."/>
            <person name="Heycke N."/>
            <person name="Schmitt S."/>
            <person name="Rinke C."/>
            <person name="Helfrich E.J."/>
            <person name="Brachmann A.O."/>
            <person name="Gurgui C."/>
            <person name="Wakimoto T."/>
            <person name="Kracht M."/>
            <person name="Crusemann M."/>
            <person name="Hentschel U."/>
            <person name="Abe I."/>
            <person name="Matsunaga S."/>
            <person name="Kalinowski J."/>
            <person name="Takeyama H."/>
            <person name="Piel J."/>
        </authorList>
    </citation>
    <scope>NUCLEOTIDE SEQUENCE [LARGE SCALE GENOMIC DNA]</scope>
    <source>
        <strain evidence="3">TSY2</strain>
    </source>
</reference>
<protein>
    <submittedName>
        <fullName evidence="2">Uncharacterized protein</fullName>
    </submittedName>
</protein>
<evidence type="ECO:0000313" key="3">
    <source>
        <dbReference type="Proteomes" id="UP000019140"/>
    </source>
</evidence>
<sequence length="129" mass="14418">MTLSSRLELAQVKGVLQLYCRALSGTPLEVLDTQGLVQQNIGWVDEDAASTDGTKVFLPPVVARYAETQHNFAWFKVVATHQVAHVEFGSFAFRFETPSTMFADRREQRERDASQRLIAPNDSNGFGPM</sequence>
<evidence type="ECO:0000256" key="1">
    <source>
        <dbReference type="SAM" id="MobiDB-lite"/>
    </source>
</evidence>
<gene>
    <name evidence="2" type="ORF">ETSY2_17610</name>
</gene>
<dbReference type="EMBL" id="AZHX01000719">
    <property type="protein sequence ID" value="ETX06360.1"/>
    <property type="molecule type" value="Genomic_DNA"/>
</dbReference>
<feature type="region of interest" description="Disordered" evidence="1">
    <location>
        <begin position="110"/>
        <end position="129"/>
    </location>
</feature>
<organism evidence="2 3">
    <name type="scientific">Candidatus Entotheonella gemina</name>
    <dbReference type="NCBI Taxonomy" id="1429439"/>
    <lineage>
        <taxon>Bacteria</taxon>
        <taxon>Pseudomonadati</taxon>
        <taxon>Nitrospinota/Tectimicrobiota group</taxon>
        <taxon>Candidatus Tectimicrobiota</taxon>
        <taxon>Candidatus Entotheonellia</taxon>
        <taxon>Candidatus Entotheonellales</taxon>
        <taxon>Candidatus Entotheonellaceae</taxon>
        <taxon>Candidatus Entotheonella</taxon>
    </lineage>
</organism>
<dbReference type="Proteomes" id="UP000019140">
    <property type="component" value="Unassembled WGS sequence"/>
</dbReference>
<dbReference type="AlphaFoldDB" id="W4M838"/>
<accession>W4M838</accession>
<proteinExistence type="predicted"/>